<dbReference type="InterPro" id="IPR057798">
    <property type="entry name" value="PH_YqeB"/>
</dbReference>
<gene>
    <name evidence="3" type="ORF">NM203_03110</name>
</gene>
<comment type="caution">
    <text evidence="3">The sequence shown here is derived from an EMBL/GenBank/DDBJ whole genome shotgun (WGS) entry which is preliminary data.</text>
</comment>
<protein>
    <recommendedName>
        <fullName evidence="2">YqeB PH domain-containing protein</fullName>
    </recommendedName>
</protein>
<sequence length="136" mass="14785">MVAGVAVGIALPLAWGWLRNVDWIPFHGIAEAIMGAQFAAAAILRPVVLGLTGGAIVLVWAVRQPRLTISNSAIEIERRGQKRVIRREQVAGAYLEGSKLIIDSTEGRRLFDEEVEGAKKQAGPAFTAHGYPWESR</sequence>
<proteinExistence type="predicted"/>
<dbReference type="EMBL" id="JANDBD010000001">
    <property type="protein sequence ID" value="MCP9271172.1"/>
    <property type="molecule type" value="Genomic_DNA"/>
</dbReference>
<keyword evidence="1" id="KW-0812">Transmembrane</keyword>
<feature type="domain" description="YqeB PH" evidence="2">
    <location>
        <begin position="2"/>
        <end position="134"/>
    </location>
</feature>
<evidence type="ECO:0000313" key="4">
    <source>
        <dbReference type="Proteomes" id="UP001651690"/>
    </source>
</evidence>
<keyword evidence="4" id="KW-1185">Reference proteome</keyword>
<feature type="transmembrane region" description="Helical" evidence="1">
    <location>
        <begin position="40"/>
        <end position="62"/>
    </location>
</feature>
<name>A0ABT1LY86_9MYCO</name>
<dbReference type="Proteomes" id="UP001651690">
    <property type="component" value="Unassembled WGS sequence"/>
</dbReference>
<keyword evidence="1" id="KW-0472">Membrane</keyword>
<dbReference type="RefSeq" id="WP_255058139.1">
    <property type="nucleotide sequence ID" value="NZ_JANDBD010000001.1"/>
</dbReference>
<reference evidence="3 4" key="1">
    <citation type="submission" date="2022-06" db="EMBL/GenBank/DDBJ databases">
        <title>Mycolicibacterium sp. CAU 1645 isolated from seawater.</title>
        <authorList>
            <person name="Kim W."/>
        </authorList>
    </citation>
    <scope>NUCLEOTIDE SEQUENCE [LARGE SCALE GENOMIC DNA]</scope>
    <source>
        <strain evidence="3 4">CAU 1645</strain>
    </source>
</reference>
<accession>A0ABT1LY86</accession>
<evidence type="ECO:0000313" key="3">
    <source>
        <dbReference type="EMBL" id="MCP9271172.1"/>
    </source>
</evidence>
<evidence type="ECO:0000256" key="1">
    <source>
        <dbReference type="SAM" id="Phobius"/>
    </source>
</evidence>
<organism evidence="3 4">
    <name type="scientific">Mycolicibacterium arenosum</name>
    <dbReference type="NCBI Taxonomy" id="2952157"/>
    <lineage>
        <taxon>Bacteria</taxon>
        <taxon>Bacillati</taxon>
        <taxon>Actinomycetota</taxon>
        <taxon>Actinomycetes</taxon>
        <taxon>Mycobacteriales</taxon>
        <taxon>Mycobacteriaceae</taxon>
        <taxon>Mycolicibacterium</taxon>
    </lineage>
</organism>
<evidence type="ECO:0000259" key="2">
    <source>
        <dbReference type="Pfam" id="PF23494"/>
    </source>
</evidence>
<dbReference type="Pfam" id="PF23494">
    <property type="entry name" value="bPH_10"/>
    <property type="match status" value="1"/>
</dbReference>
<keyword evidence="1" id="KW-1133">Transmembrane helix</keyword>